<dbReference type="Proteomes" id="UP001152320">
    <property type="component" value="Chromosome 16"/>
</dbReference>
<dbReference type="OrthoDB" id="5950832at2759"/>
<name>A0A9Q1BIT1_HOLLE</name>
<dbReference type="InterPro" id="IPR026845">
    <property type="entry name" value="NXPH/NXPE"/>
</dbReference>
<evidence type="ECO:0000313" key="4">
    <source>
        <dbReference type="Proteomes" id="UP001152320"/>
    </source>
</evidence>
<dbReference type="PANTHER" id="PTHR16165">
    <property type="entry name" value="NXPE FAMILY MEMBER"/>
    <property type="match status" value="1"/>
</dbReference>
<keyword evidence="4" id="KW-1185">Reference proteome</keyword>
<dbReference type="EMBL" id="JAIZAY010000016">
    <property type="protein sequence ID" value="KAJ8027378.1"/>
    <property type="molecule type" value="Genomic_DNA"/>
</dbReference>
<gene>
    <name evidence="3" type="ORF">HOLleu_32508</name>
</gene>
<reference evidence="3" key="1">
    <citation type="submission" date="2021-10" db="EMBL/GenBank/DDBJ databases">
        <title>Tropical sea cucumber genome reveals ecological adaptation and Cuvierian tubules defense mechanism.</title>
        <authorList>
            <person name="Chen T."/>
        </authorList>
    </citation>
    <scope>NUCLEOTIDE SEQUENCE</scope>
    <source>
        <strain evidence="3">Nanhai2018</strain>
        <tissue evidence="3">Muscle</tissue>
    </source>
</reference>
<sequence length="566" mass="65081">MHLRCSDVSASRYWHTWKSPKEASLPSPKYKALRTSYAARNAQYMSSRKAFEIELCNIETSKDFIEFQSTNTTDKTSINVIGKFTDNITSPEYTRVTILDLKPSYNICDRVAIKIEARDSLNRRKTYGGDMFRVKLFTQKPYSAVNPDNFFDYNNGTYIALFTILWEGYIDLQVMLVHPAEVIPLFSPTLNGSRAHTKLFFGGFVAKDKNGKVHSERTVCTITEREEPFCNLSQTQTYGPWYCSAPKDEYLNCSHWTTHSTDKKGTPKLLQPLLDKVAKQILDRTKKVIYRSNRLITATTKTNSLFQHYSQLRNDSLPYCKANGPPPIKANGYFFQGKWYPLHCVVHRFSTEEIRECLEGKTIHFYGDSTGKQVFSLLQSRLKCETIDLPPPRKTSPHEQLCRTNNITLHNTFHGLPIIGSKKVKVQNIHYAATEIDNLVGGPNVIIFLSYWAHFSMTGTKFYEKRITLVKEAIYRLLDRSPETKVVMKGANTRGYSGDIVNVLSSDWHSLHLEKTLRKCFQNDTDFGFIDSWDITQVQPFSDNVHPRHSIVGTYIDLFMTYICKK</sequence>
<accession>A0A9Q1BIT1</accession>
<evidence type="ECO:0000259" key="2">
    <source>
        <dbReference type="Pfam" id="PF24536"/>
    </source>
</evidence>
<dbReference type="InterPro" id="IPR014756">
    <property type="entry name" value="Ig_E-set"/>
</dbReference>
<comment type="similarity">
    <text evidence="1">Belongs to the NXPE family.</text>
</comment>
<dbReference type="Pfam" id="PF24536">
    <property type="entry name" value="NXPE4_C"/>
    <property type="match status" value="1"/>
</dbReference>
<proteinExistence type="inferred from homology"/>
<dbReference type="Pfam" id="PF06312">
    <property type="entry name" value="Neurexophilin"/>
    <property type="match status" value="1"/>
</dbReference>
<comment type="caution">
    <text evidence="3">The sequence shown here is derived from an EMBL/GenBank/DDBJ whole genome shotgun (WGS) entry which is preliminary data.</text>
</comment>
<dbReference type="AlphaFoldDB" id="A0A9Q1BIT1"/>
<evidence type="ECO:0000256" key="1">
    <source>
        <dbReference type="ARBA" id="ARBA00005431"/>
    </source>
</evidence>
<dbReference type="SUPFAM" id="SSF81296">
    <property type="entry name" value="E set domains"/>
    <property type="match status" value="1"/>
</dbReference>
<protein>
    <submittedName>
        <fullName evidence="3">NXPE family member 3</fullName>
    </submittedName>
</protein>
<feature type="domain" description="NXPE C-terminal" evidence="2">
    <location>
        <begin position="339"/>
        <end position="564"/>
    </location>
</feature>
<dbReference type="PANTHER" id="PTHR16165:SF5">
    <property type="entry name" value="NXPE FAMILY MEMBER 3"/>
    <property type="match status" value="1"/>
</dbReference>
<organism evidence="3 4">
    <name type="scientific">Holothuria leucospilota</name>
    <name type="common">Black long sea cucumber</name>
    <name type="synonym">Mertensiothuria leucospilota</name>
    <dbReference type="NCBI Taxonomy" id="206669"/>
    <lineage>
        <taxon>Eukaryota</taxon>
        <taxon>Metazoa</taxon>
        <taxon>Echinodermata</taxon>
        <taxon>Eleutherozoa</taxon>
        <taxon>Echinozoa</taxon>
        <taxon>Holothuroidea</taxon>
        <taxon>Aspidochirotacea</taxon>
        <taxon>Aspidochirotida</taxon>
        <taxon>Holothuriidae</taxon>
        <taxon>Holothuria</taxon>
    </lineage>
</organism>
<evidence type="ECO:0000313" key="3">
    <source>
        <dbReference type="EMBL" id="KAJ8027378.1"/>
    </source>
</evidence>
<dbReference type="InterPro" id="IPR057106">
    <property type="entry name" value="NXPE4_C"/>
</dbReference>